<sequence>MSCRQPRTHVQAAKLCREVIKEDLKERRAEVSDEDAEAGQSIRYACRNFFNHKTIMTALRTPDGTTIASRREMEKVIHDIYSNLFNSHVHFPPHHLKEDGHVIPNVLPSELRHAIMSRQYAVRMYLDGVRTYLDAVRTYPDALPRCYCLDSFYLAFYFQESFSVAHVMSAYLEDQVIAVTVHLDDVV</sequence>
<protein>
    <recommendedName>
        <fullName evidence="3">Choline/carnitine acyltransferase domain-containing protein</fullName>
    </recommendedName>
</protein>
<organism evidence="1 2">
    <name type="scientific">Necator americanus</name>
    <name type="common">Human hookworm</name>
    <dbReference type="NCBI Taxonomy" id="51031"/>
    <lineage>
        <taxon>Eukaryota</taxon>
        <taxon>Metazoa</taxon>
        <taxon>Ecdysozoa</taxon>
        <taxon>Nematoda</taxon>
        <taxon>Chromadorea</taxon>
        <taxon>Rhabditida</taxon>
        <taxon>Rhabditina</taxon>
        <taxon>Rhabditomorpha</taxon>
        <taxon>Strongyloidea</taxon>
        <taxon>Ancylostomatidae</taxon>
        <taxon>Bunostominae</taxon>
        <taxon>Necator</taxon>
    </lineage>
</organism>
<keyword evidence="2" id="KW-1185">Reference proteome</keyword>
<comment type="caution">
    <text evidence="1">The sequence shown here is derived from an EMBL/GenBank/DDBJ whole genome shotgun (WGS) entry which is preliminary data.</text>
</comment>
<evidence type="ECO:0000313" key="2">
    <source>
        <dbReference type="Proteomes" id="UP001303046"/>
    </source>
</evidence>
<evidence type="ECO:0008006" key="3">
    <source>
        <dbReference type="Google" id="ProtNLM"/>
    </source>
</evidence>
<evidence type="ECO:0000313" key="1">
    <source>
        <dbReference type="EMBL" id="KAK6745929.1"/>
    </source>
</evidence>
<proteinExistence type="predicted"/>
<name>A0ABR1D635_NECAM</name>
<gene>
    <name evidence="1" type="primary">Necator_chrIII.g12956</name>
    <name evidence="1" type="ORF">RB195_012189</name>
</gene>
<dbReference type="Proteomes" id="UP001303046">
    <property type="component" value="Unassembled WGS sequence"/>
</dbReference>
<reference evidence="1 2" key="1">
    <citation type="submission" date="2023-08" db="EMBL/GenBank/DDBJ databases">
        <title>A Necator americanus chromosomal reference genome.</title>
        <authorList>
            <person name="Ilik V."/>
            <person name="Petrzelkova K.J."/>
            <person name="Pardy F."/>
            <person name="Fuh T."/>
            <person name="Niatou-Singa F.S."/>
            <person name="Gouil Q."/>
            <person name="Baker L."/>
            <person name="Ritchie M.E."/>
            <person name="Jex A.R."/>
            <person name="Gazzola D."/>
            <person name="Li H."/>
            <person name="Toshio Fujiwara R."/>
            <person name="Zhan B."/>
            <person name="Aroian R.V."/>
            <person name="Pafco B."/>
            <person name="Schwarz E.M."/>
        </authorList>
    </citation>
    <scope>NUCLEOTIDE SEQUENCE [LARGE SCALE GENOMIC DNA]</scope>
    <source>
        <strain evidence="1 2">Aroian</strain>
        <tissue evidence="1">Whole animal</tissue>
    </source>
</reference>
<accession>A0ABR1D635</accession>
<dbReference type="EMBL" id="JAVFWL010000003">
    <property type="protein sequence ID" value="KAK6745929.1"/>
    <property type="molecule type" value="Genomic_DNA"/>
</dbReference>